<comment type="caution">
    <text evidence="7">The sequence shown here is derived from an EMBL/GenBank/DDBJ whole genome shotgun (WGS) entry which is preliminary data.</text>
</comment>
<dbReference type="PANTHER" id="PTHR43133">
    <property type="entry name" value="RNA POLYMERASE ECF-TYPE SIGMA FACTO"/>
    <property type="match status" value="1"/>
</dbReference>
<dbReference type="InterPro" id="IPR014284">
    <property type="entry name" value="RNA_pol_sigma-70_dom"/>
</dbReference>
<dbReference type="Gene3D" id="1.10.1740.10">
    <property type="match status" value="1"/>
</dbReference>
<dbReference type="Pfam" id="PF08281">
    <property type="entry name" value="Sigma70_r4_2"/>
    <property type="match status" value="1"/>
</dbReference>
<dbReference type="InterPro" id="IPR036388">
    <property type="entry name" value="WH-like_DNA-bd_sf"/>
</dbReference>
<keyword evidence="2" id="KW-0805">Transcription regulation</keyword>
<organism evidence="7 8">
    <name type="scientific">Neobacillus vireti LMG 21834</name>
    <dbReference type="NCBI Taxonomy" id="1131730"/>
    <lineage>
        <taxon>Bacteria</taxon>
        <taxon>Bacillati</taxon>
        <taxon>Bacillota</taxon>
        <taxon>Bacilli</taxon>
        <taxon>Bacillales</taxon>
        <taxon>Bacillaceae</taxon>
        <taxon>Neobacillus</taxon>
    </lineage>
</organism>
<keyword evidence="8" id="KW-1185">Reference proteome</keyword>
<comment type="similarity">
    <text evidence="1">Belongs to the sigma-70 factor family. ECF subfamily.</text>
</comment>
<dbReference type="Gene3D" id="1.10.10.10">
    <property type="entry name" value="Winged helix-like DNA-binding domain superfamily/Winged helix DNA-binding domain"/>
    <property type="match status" value="1"/>
</dbReference>
<dbReference type="InterPro" id="IPR013325">
    <property type="entry name" value="RNA_pol_sigma_r2"/>
</dbReference>
<dbReference type="InterPro" id="IPR013324">
    <property type="entry name" value="RNA_pol_sigma_r3/r4-like"/>
</dbReference>
<evidence type="ECO:0000259" key="6">
    <source>
        <dbReference type="Pfam" id="PF08281"/>
    </source>
</evidence>
<dbReference type="GO" id="GO:0003677">
    <property type="term" value="F:DNA binding"/>
    <property type="evidence" value="ECO:0007669"/>
    <property type="project" value="InterPro"/>
</dbReference>
<dbReference type="InterPro" id="IPR013249">
    <property type="entry name" value="RNA_pol_sigma70_r4_t2"/>
</dbReference>
<dbReference type="AlphaFoldDB" id="A0AB94II93"/>
<dbReference type="InterPro" id="IPR039425">
    <property type="entry name" value="RNA_pol_sigma-70-like"/>
</dbReference>
<sequence length="182" mass="21344">MGRPSHKDNNLNFSKDPSAAIEDMMNQYGTLVLRTAYFYLGDRHLAEDISQEVFMLAYRNWTKFRGDSSVKTWLIKITINRCRDHLRLKRSAEIPSDPIFINEPITRNLEEEVIKRMNRTEILKHVLTLPLHYQEVLYLFYYLDFNTLEIAKATGDPEGTIRGRLHRARKLLGGLLEKEGFQ</sequence>
<dbReference type="CDD" id="cd06171">
    <property type="entry name" value="Sigma70_r4"/>
    <property type="match status" value="1"/>
</dbReference>
<evidence type="ECO:0000313" key="8">
    <source>
        <dbReference type="Proteomes" id="UP000018877"/>
    </source>
</evidence>
<feature type="domain" description="RNA polymerase sigma factor 70 region 4 type 2" evidence="6">
    <location>
        <begin position="123"/>
        <end position="172"/>
    </location>
</feature>
<dbReference type="InterPro" id="IPR007627">
    <property type="entry name" value="RNA_pol_sigma70_r2"/>
</dbReference>
<dbReference type="NCBIfam" id="TIGR02937">
    <property type="entry name" value="sigma70-ECF"/>
    <property type="match status" value="1"/>
</dbReference>
<dbReference type="GO" id="GO:0016987">
    <property type="term" value="F:sigma factor activity"/>
    <property type="evidence" value="ECO:0007669"/>
    <property type="project" value="UniProtKB-KW"/>
</dbReference>
<protein>
    <submittedName>
        <fullName evidence="7">RNA polymerase factor sigma C</fullName>
    </submittedName>
</protein>
<dbReference type="SUPFAM" id="SSF88659">
    <property type="entry name" value="Sigma3 and sigma4 domains of RNA polymerase sigma factors"/>
    <property type="match status" value="1"/>
</dbReference>
<evidence type="ECO:0000256" key="3">
    <source>
        <dbReference type="ARBA" id="ARBA00023082"/>
    </source>
</evidence>
<evidence type="ECO:0000259" key="5">
    <source>
        <dbReference type="Pfam" id="PF04542"/>
    </source>
</evidence>
<dbReference type="PANTHER" id="PTHR43133:SF60">
    <property type="entry name" value="RNA POLYMERASE SIGMA FACTOR SIGV"/>
    <property type="match status" value="1"/>
</dbReference>
<evidence type="ECO:0000256" key="1">
    <source>
        <dbReference type="ARBA" id="ARBA00010641"/>
    </source>
</evidence>
<feature type="domain" description="RNA polymerase sigma-70 region 2" evidence="5">
    <location>
        <begin position="25"/>
        <end position="90"/>
    </location>
</feature>
<dbReference type="GO" id="GO:0006352">
    <property type="term" value="P:DNA-templated transcription initiation"/>
    <property type="evidence" value="ECO:0007669"/>
    <property type="project" value="InterPro"/>
</dbReference>
<dbReference type="Proteomes" id="UP000018877">
    <property type="component" value="Unassembled WGS sequence"/>
</dbReference>
<gene>
    <name evidence="7" type="ORF">BAVI_21253</name>
</gene>
<dbReference type="EMBL" id="ALAN01000122">
    <property type="protein sequence ID" value="ETI66741.1"/>
    <property type="molecule type" value="Genomic_DNA"/>
</dbReference>
<evidence type="ECO:0000313" key="7">
    <source>
        <dbReference type="EMBL" id="ETI66741.1"/>
    </source>
</evidence>
<evidence type="ECO:0000256" key="2">
    <source>
        <dbReference type="ARBA" id="ARBA00023015"/>
    </source>
</evidence>
<keyword evidence="4" id="KW-0804">Transcription</keyword>
<reference evidence="7 8" key="1">
    <citation type="journal article" date="2014" name="Environ. Microbiol.">
        <title>The nitrate-ammonifying and nosZ-carrying bacterium Bacillus vireti is a potent source and sink for nitric and nitrous oxide under high nitrate conditions.</title>
        <authorList>
            <person name="Mania D."/>
            <person name="Heylen K."/>
            <person name="van Spanning R.J."/>
            <person name="Frostegard A."/>
        </authorList>
    </citation>
    <scope>NUCLEOTIDE SEQUENCE [LARGE SCALE GENOMIC DNA]</scope>
    <source>
        <strain evidence="7 8">LMG 21834</strain>
    </source>
</reference>
<evidence type="ECO:0000256" key="4">
    <source>
        <dbReference type="ARBA" id="ARBA00023163"/>
    </source>
</evidence>
<keyword evidence="3" id="KW-0731">Sigma factor</keyword>
<dbReference type="RefSeq" id="WP_024030415.1">
    <property type="nucleotide sequence ID" value="NZ_ALAN01000122.1"/>
</dbReference>
<dbReference type="Pfam" id="PF04542">
    <property type="entry name" value="Sigma70_r2"/>
    <property type="match status" value="1"/>
</dbReference>
<proteinExistence type="inferred from homology"/>
<name>A0AB94II93_9BACI</name>
<accession>A0AB94II93</accession>
<dbReference type="SUPFAM" id="SSF88946">
    <property type="entry name" value="Sigma2 domain of RNA polymerase sigma factors"/>
    <property type="match status" value="1"/>
</dbReference>